<organism evidence="3">
    <name type="scientific">Rodentolepis nana</name>
    <name type="common">Dwarf tapeworm</name>
    <name type="synonym">Hymenolepis nana</name>
    <dbReference type="NCBI Taxonomy" id="102285"/>
    <lineage>
        <taxon>Eukaryota</taxon>
        <taxon>Metazoa</taxon>
        <taxon>Spiralia</taxon>
        <taxon>Lophotrochozoa</taxon>
        <taxon>Platyhelminthes</taxon>
        <taxon>Cestoda</taxon>
        <taxon>Eucestoda</taxon>
        <taxon>Cyclophyllidea</taxon>
        <taxon>Hymenolepididae</taxon>
        <taxon>Rodentolepis</taxon>
    </lineage>
</organism>
<proteinExistence type="predicted"/>
<keyword evidence="2" id="KW-1185">Reference proteome</keyword>
<dbReference type="Proteomes" id="UP000278807">
    <property type="component" value="Unassembled WGS sequence"/>
</dbReference>
<gene>
    <name evidence="1" type="ORF">HNAJ_LOCUS6605</name>
</gene>
<dbReference type="EMBL" id="UZAE01007588">
    <property type="protein sequence ID" value="VDO02465.1"/>
    <property type="molecule type" value="Genomic_DNA"/>
</dbReference>
<reference evidence="1 2" key="2">
    <citation type="submission" date="2018-11" db="EMBL/GenBank/DDBJ databases">
        <authorList>
            <consortium name="Pathogen Informatics"/>
        </authorList>
    </citation>
    <scope>NUCLEOTIDE SEQUENCE [LARGE SCALE GENOMIC DNA]</scope>
</reference>
<dbReference type="AlphaFoldDB" id="A0A0R3THR8"/>
<evidence type="ECO:0000313" key="1">
    <source>
        <dbReference type="EMBL" id="VDO02465.1"/>
    </source>
</evidence>
<evidence type="ECO:0000313" key="2">
    <source>
        <dbReference type="Proteomes" id="UP000278807"/>
    </source>
</evidence>
<reference evidence="3" key="1">
    <citation type="submission" date="2017-02" db="UniProtKB">
        <authorList>
            <consortium name="WormBaseParasite"/>
        </authorList>
    </citation>
    <scope>IDENTIFICATION</scope>
</reference>
<protein>
    <submittedName>
        <fullName evidence="3">Phage protein</fullName>
    </submittedName>
</protein>
<name>A0A0R3THR8_RODNA</name>
<dbReference type="WBParaSite" id="HNAJ_0000660901-mRNA-1">
    <property type="protein sequence ID" value="HNAJ_0000660901-mRNA-1"/>
    <property type="gene ID" value="HNAJ_0000660901"/>
</dbReference>
<sequence>MKFVMNEDLPYYLSYKHCKGEFAREMASETVMTEAKKPLNNLTHLTGAQTKWFISMAQTFAKLRAEEEEQETGWFGLSEKDTV</sequence>
<accession>A0A0R3THR8</accession>
<evidence type="ECO:0000313" key="3">
    <source>
        <dbReference type="WBParaSite" id="HNAJ_0000660901-mRNA-1"/>
    </source>
</evidence>